<keyword evidence="3 5" id="KW-0560">Oxidoreductase</keyword>
<dbReference type="EMBL" id="JBHRSS010000003">
    <property type="protein sequence ID" value="MFC3103553.1"/>
    <property type="molecule type" value="Genomic_DNA"/>
</dbReference>
<dbReference type="NCBIfam" id="TIGR01692">
    <property type="entry name" value="HIBADH"/>
    <property type="match status" value="1"/>
</dbReference>
<dbReference type="Gene3D" id="3.40.50.720">
    <property type="entry name" value="NAD(P)-binding Rossmann-like Domain"/>
    <property type="match status" value="1"/>
</dbReference>
<evidence type="ECO:0000256" key="1">
    <source>
        <dbReference type="ARBA" id="ARBA00009080"/>
    </source>
</evidence>
<evidence type="ECO:0000256" key="2">
    <source>
        <dbReference type="ARBA" id="ARBA00022456"/>
    </source>
</evidence>
<name>A0ABV7ELG5_9GAMM</name>
<reference evidence="9" key="1">
    <citation type="journal article" date="2019" name="Int. J. Syst. Evol. Microbiol.">
        <title>The Global Catalogue of Microorganisms (GCM) 10K type strain sequencing project: providing services to taxonomists for standard genome sequencing and annotation.</title>
        <authorList>
            <consortium name="The Broad Institute Genomics Platform"/>
            <consortium name="The Broad Institute Genome Sequencing Center for Infectious Disease"/>
            <person name="Wu L."/>
            <person name="Ma J."/>
        </authorList>
    </citation>
    <scope>NUCLEOTIDE SEQUENCE [LARGE SCALE GENOMIC DNA]</scope>
    <source>
        <strain evidence="9">KCTC 52640</strain>
    </source>
</reference>
<dbReference type="EC" id="1.1.1.31" evidence="5"/>
<evidence type="ECO:0000256" key="3">
    <source>
        <dbReference type="ARBA" id="ARBA00023002"/>
    </source>
</evidence>
<keyword evidence="2 5" id="KW-0101">Branched-chain amino acid catabolism</keyword>
<dbReference type="PANTHER" id="PTHR22981:SF7">
    <property type="entry name" value="3-HYDROXYISOBUTYRATE DEHYDROGENASE, MITOCHONDRIAL"/>
    <property type="match status" value="1"/>
</dbReference>
<evidence type="ECO:0000313" key="8">
    <source>
        <dbReference type="EMBL" id="MFC3103553.1"/>
    </source>
</evidence>
<dbReference type="InterPro" id="IPR011548">
    <property type="entry name" value="HIBADH"/>
</dbReference>
<dbReference type="Proteomes" id="UP001595462">
    <property type="component" value="Unassembled WGS sequence"/>
</dbReference>
<dbReference type="InterPro" id="IPR013328">
    <property type="entry name" value="6PGD_dom2"/>
</dbReference>
<dbReference type="SUPFAM" id="SSF51735">
    <property type="entry name" value="NAD(P)-binding Rossmann-fold domains"/>
    <property type="match status" value="1"/>
</dbReference>
<accession>A0ABV7ELG5</accession>
<keyword evidence="9" id="KW-1185">Reference proteome</keyword>
<evidence type="ECO:0000313" key="9">
    <source>
        <dbReference type="Proteomes" id="UP001595462"/>
    </source>
</evidence>
<sequence length="307" mass="30930">MSGNVAFIGLGNMGAPMAANLIAAGYTLTVFDRVEAAMADAVEQGARKADSAVDAVAEAEIVFTMLPAGAHVRGLYLGENDAGDGILAAAGDDTLLIDCSTIDAETARLVAGKAAERGLTMLDAPVSGGVNGAKAGGLTFMVGGESAGLERARPLLDVMGKAVFHAGEAGAGQVGKMCNNMLLGILMTGTSEAINLAVANGLDPTVISEIMKNASGGNWALNVYNPYPGVMDTAPASNGYKPGFGVDLMLKDLGLAMDSSLKNGVSTPLGSMARSLYSMHSRAGSGGRDFSSILELLHGQAADSGGT</sequence>
<dbReference type="Pfam" id="PF03446">
    <property type="entry name" value="NAD_binding_2"/>
    <property type="match status" value="1"/>
</dbReference>
<dbReference type="PIRSF" id="PIRSF000103">
    <property type="entry name" value="HIBADH"/>
    <property type="match status" value="1"/>
</dbReference>
<evidence type="ECO:0000256" key="5">
    <source>
        <dbReference type="RuleBase" id="RU910714"/>
    </source>
</evidence>
<dbReference type="PROSITE" id="PS00895">
    <property type="entry name" value="3_HYDROXYISOBUT_DH"/>
    <property type="match status" value="1"/>
</dbReference>
<evidence type="ECO:0000259" key="7">
    <source>
        <dbReference type="Pfam" id="PF14833"/>
    </source>
</evidence>
<protein>
    <recommendedName>
        <fullName evidence="5">3-hydroxyisobutyrate dehydrogenase</fullName>
        <shortName evidence="5">HIBADH</shortName>
        <ecNumber evidence="5">1.1.1.31</ecNumber>
    </recommendedName>
</protein>
<feature type="domain" description="3-hydroxyisobutyrate dehydrogenase-like NAD-binding" evidence="7">
    <location>
        <begin position="170"/>
        <end position="297"/>
    </location>
</feature>
<comment type="caution">
    <text evidence="8">The sequence shown here is derived from an EMBL/GenBank/DDBJ whole genome shotgun (WGS) entry which is preliminary data.</text>
</comment>
<dbReference type="RefSeq" id="WP_380687690.1">
    <property type="nucleotide sequence ID" value="NZ_JBHRSS010000003.1"/>
</dbReference>
<dbReference type="SUPFAM" id="SSF48179">
    <property type="entry name" value="6-phosphogluconate dehydrogenase C-terminal domain-like"/>
    <property type="match status" value="1"/>
</dbReference>
<organism evidence="8 9">
    <name type="scientific">Salinisphaera aquimarina</name>
    <dbReference type="NCBI Taxonomy" id="2094031"/>
    <lineage>
        <taxon>Bacteria</taxon>
        <taxon>Pseudomonadati</taxon>
        <taxon>Pseudomonadota</taxon>
        <taxon>Gammaproteobacteria</taxon>
        <taxon>Salinisphaerales</taxon>
        <taxon>Salinisphaeraceae</taxon>
        <taxon>Salinisphaera</taxon>
    </lineage>
</organism>
<dbReference type="InterPro" id="IPR006115">
    <property type="entry name" value="6PGDH_NADP-bd"/>
</dbReference>
<evidence type="ECO:0000256" key="4">
    <source>
        <dbReference type="ARBA" id="ARBA00023027"/>
    </source>
</evidence>
<feature type="domain" description="6-phosphogluconate dehydrogenase NADP-binding" evidence="6">
    <location>
        <begin position="4"/>
        <end position="167"/>
    </location>
</feature>
<dbReference type="PANTHER" id="PTHR22981">
    <property type="entry name" value="3-HYDROXYISOBUTYRATE DEHYDROGENASE-RELATED"/>
    <property type="match status" value="1"/>
</dbReference>
<keyword evidence="4 5" id="KW-0520">NAD</keyword>
<evidence type="ECO:0000259" key="6">
    <source>
        <dbReference type="Pfam" id="PF03446"/>
    </source>
</evidence>
<comment type="pathway">
    <text evidence="5">Amino-acid degradation; L-valine degradation.</text>
</comment>
<dbReference type="InterPro" id="IPR036291">
    <property type="entry name" value="NAD(P)-bd_dom_sf"/>
</dbReference>
<dbReference type="InterPro" id="IPR008927">
    <property type="entry name" value="6-PGluconate_DH-like_C_sf"/>
</dbReference>
<proteinExistence type="inferred from homology"/>
<dbReference type="InterPro" id="IPR029154">
    <property type="entry name" value="HIBADH-like_NADP-bd"/>
</dbReference>
<dbReference type="InterPro" id="IPR002204">
    <property type="entry name" value="3-OH-isobutyrate_DH-rel_CS"/>
</dbReference>
<comment type="similarity">
    <text evidence="1 5">Belongs to the HIBADH-related family.</text>
</comment>
<dbReference type="InterPro" id="IPR015815">
    <property type="entry name" value="HIBADH-related"/>
</dbReference>
<gene>
    <name evidence="8" type="primary">mmsB</name>
    <name evidence="8" type="ORF">ACFOSU_06580</name>
</gene>
<comment type="catalytic activity">
    <reaction evidence="5">
        <text>3-hydroxy-2-methylpropanoate + NAD(+) = 2-methyl-3-oxopropanoate + NADH + H(+)</text>
        <dbReference type="Rhea" id="RHEA:17681"/>
        <dbReference type="ChEBI" id="CHEBI:11805"/>
        <dbReference type="ChEBI" id="CHEBI:15378"/>
        <dbReference type="ChEBI" id="CHEBI:57540"/>
        <dbReference type="ChEBI" id="CHEBI:57700"/>
        <dbReference type="ChEBI" id="CHEBI:57945"/>
        <dbReference type="EC" id="1.1.1.31"/>
    </reaction>
</comment>
<dbReference type="Pfam" id="PF14833">
    <property type="entry name" value="NAD_binding_11"/>
    <property type="match status" value="1"/>
</dbReference>
<dbReference type="GO" id="GO:0008442">
    <property type="term" value="F:3-hydroxyisobutyrate dehydrogenase activity"/>
    <property type="evidence" value="ECO:0007669"/>
    <property type="project" value="UniProtKB-EC"/>
</dbReference>
<dbReference type="Gene3D" id="1.10.1040.10">
    <property type="entry name" value="N-(1-d-carboxylethyl)-l-norvaline Dehydrogenase, domain 2"/>
    <property type="match status" value="1"/>
</dbReference>